<comment type="caution">
    <text evidence="1">The sequence shown here is derived from an EMBL/GenBank/DDBJ whole genome shotgun (WGS) entry which is preliminary data.</text>
</comment>
<organism evidence="1 2">
    <name type="scientific">Listeria booriae</name>
    <dbReference type="NCBI Taxonomy" id="1552123"/>
    <lineage>
        <taxon>Bacteria</taxon>
        <taxon>Bacillati</taxon>
        <taxon>Bacillota</taxon>
        <taxon>Bacilli</taxon>
        <taxon>Bacillales</taxon>
        <taxon>Listeriaceae</taxon>
        <taxon>Listeria</taxon>
    </lineage>
</organism>
<evidence type="ECO:0000313" key="1">
    <source>
        <dbReference type="EMBL" id="MBC2312083.1"/>
    </source>
</evidence>
<dbReference type="Pfam" id="PF18780">
    <property type="entry name" value="HNH_repeat"/>
    <property type="match status" value="1"/>
</dbReference>
<sequence>MARKIITNDYLIEEVKKTAKLLGRPPVGRSEYQYRYLASQRFGSWPRFLEEAGLHGQAEPSEGIEIRNRYIAEVHKILDVLNRVPRSSDFDDMREVKYYFKSLSGLLEAAGLEKMSNGYWSKKFKEEEI</sequence>
<accession>A0A7X0ZWY6</accession>
<evidence type="ECO:0000313" key="2">
    <source>
        <dbReference type="Proteomes" id="UP000565628"/>
    </source>
</evidence>
<proteinExistence type="predicted"/>
<dbReference type="RefSeq" id="WP_185642321.1">
    <property type="nucleotide sequence ID" value="NZ_JAARUF010000013.1"/>
</dbReference>
<reference evidence="1 2" key="1">
    <citation type="submission" date="2020-03" db="EMBL/GenBank/DDBJ databases">
        <title>Soil Listeria distribution.</title>
        <authorList>
            <person name="Liao J."/>
            <person name="Wiedmann M."/>
        </authorList>
    </citation>
    <scope>NUCLEOTIDE SEQUENCE [LARGE SCALE GENOMIC DNA]</scope>
    <source>
        <strain evidence="1 2">FSL L7-0039</strain>
    </source>
</reference>
<dbReference type="Proteomes" id="UP000565628">
    <property type="component" value="Unassembled WGS sequence"/>
</dbReference>
<dbReference type="EMBL" id="JAASWV010000023">
    <property type="protein sequence ID" value="MBC2312083.1"/>
    <property type="molecule type" value="Genomic_DNA"/>
</dbReference>
<gene>
    <name evidence="1" type="ORF">HCJ81_14410</name>
</gene>
<protein>
    <submittedName>
        <fullName evidence="1">Uncharacterized protein</fullName>
    </submittedName>
</protein>
<dbReference type="InterPro" id="IPR041025">
    <property type="entry name" value="HNH_repeat"/>
</dbReference>
<name>A0A7X0ZWY6_9LIST</name>
<dbReference type="AlphaFoldDB" id="A0A7X0ZWY6"/>